<evidence type="ECO:0000313" key="1">
    <source>
        <dbReference type="EMBL" id="NDU95768.1"/>
    </source>
</evidence>
<reference evidence="1 2" key="1">
    <citation type="submission" date="2020-02" db="EMBL/GenBank/DDBJ databases">
        <title>Draft genome sequence of two Spirosoma agri KCTC 52727 and Spirosoma terrae KCTC 52035.</title>
        <authorList>
            <person name="Rojas J."/>
            <person name="Ambika Manirajan B."/>
            <person name="Suarez C."/>
            <person name="Ratering S."/>
            <person name="Schnell S."/>
        </authorList>
    </citation>
    <scope>NUCLEOTIDE SEQUENCE [LARGE SCALE GENOMIC DNA]</scope>
    <source>
        <strain evidence="1 2">KCTC 52035</strain>
    </source>
</reference>
<dbReference type="Proteomes" id="UP000474175">
    <property type="component" value="Unassembled WGS sequence"/>
</dbReference>
<proteinExistence type="predicted"/>
<accession>A0A6L9LBD2</accession>
<dbReference type="AlphaFoldDB" id="A0A6L9LBD2"/>
<name>A0A6L9LBD2_9BACT</name>
<keyword evidence="2" id="KW-1185">Reference proteome</keyword>
<protein>
    <submittedName>
        <fullName evidence="1">Uncharacterized protein</fullName>
    </submittedName>
</protein>
<evidence type="ECO:0000313" key="2">
    <source>
        <dbReference type="Proteomes" id="UP000474175"/>
    </source>
</evidence>
<comment type="caution">
    <text evidence="1">The sequence shown here is derived from an EMBL/GenBank/DDBJ whole genome shotgun (WGS) entry which is preliminary data.</text>
</comment>
<dbReference type="RefSeq" id="WP_163948429.1">
    <property type="nucleotide sequence ID" value="NZ_JAAFZH010000004.1"/>
</dbReference>
<dbReference type="EMBL" id="JAAFZH010000004">
    <property type="protein sequence ID" value="NDU95768.1"/>
    <property type="molecule type" value="Genomic_DNA"/>
</dbReference>
<organism evidence="1 2">
    <name type="scientific">Spirosoma terrae</name>
    <dbReference type="NCBI Taxonomy" id="1968276"/>
    <lineage>
        <taxon>Bacteria</taxon>
        <taxon>Pseudomonadati</taxon>
        <taxon>Bacteroidota</taxon>
        <taxon>Cytophagia</taxon>
        <taxon>Cytophagales</taxon>
        <taxon>Cytophagaceae</taxon>
        <taxon>Spirosoma</taxon>
    </lineage>
</organism>
<sequence>METFWNIIQEGDQFTCGNQVFEISSIYRNRDPACLYVYELVDGKRENGQTIYKWWLNPVSGLLIQTGWKHVPKQTTNDIKGNSG</sequence>
<gene>
    <name evidence="1" type="ORF">GK108_12865</name>
</gene>